<dbReference type="InterPro" id="IPR049445">
    <property type="entry name" value="TetR_SbtR-like_C"/>
</dbReference>
<feature type="DNA-binding region" description="H-T-H motif" evidence="4">
    <location>
        <begin position="34"/>
        <end position="53"/>
    </location>
</feature>
<dbReference type="InterPro" id="IPR050109">
    <property type="entry name" value="HTH-type_TetR-like_transc_reg"/>
</dbReference>
<dbReference type="InterPro" id="IPR036271">
    <property type="entry name" value="Tet_transcr_reg_TetR-rel_C_sf"/>
</dbReference>
<dbReference type="AlphaFoldDB" id="A0A2A9DU72"/>
<evidence type="ECO:0000256" key="4">
    <source>
        <dbReference type="PROSITE-ProRule" id="PRU00335"/>
    </source>
</evidence>
<gene>
    <name evidence="6" type="ORF">ATJ78_0429</name>
</gene>
<keyword evidence="2 4" id="KW-0238">DNA-binding</keyword>
<evidence type="ECO:0000256" key="3">
    <source>
        <dbReference type="ARBA" id="ARBA00023163"/>
    </source>
</evidence>
<dbReference type="PRINTS" id="PR00455">
    <property type="entry name" value="HTHTETR"/>
</dbReference>
<keyword evidence="1" id="KW-0805">Transcription regulation</keyword>
<reference evidence="6 7" key="1">
    <citation type="submission" date="2017-10" db="EMBL/GenBank/DDBJ databases">
        <title>Sequencing the genomes of 1000 actinobacteria strains.</title>
        <authorList>
            <person name="Klenk H.-P."/>
        </authorList>
    </citation>
    <scope>NUCLEOTIDE SEQUENCE [LARGE SCALE GENOMIC DNA]</scope>
    <source>
        <strain evidence="6 7">DSM 21798</strain>
    </source>
</reference>
<dbReference type="PANTHER" id="PTHR30055:SF234">
    <property type="entry name" value="HTH-TYPE TRANSCRIPTIONAL REGULATOR BETI"/>
    <property type="match status" value="1"/>
</dbReference>
<keyword evidence="7" id="KW-1185">Reference proteome</keyword>
<evidence type="ECO:0000313" key="7">
    <source>
        <dbReference type="Proteomes" id="UP000221369"/>
    </source>
</evidence>
<dbReference type="Proteomes" id="UP000221369">
    <property type="component" value="Unassembled WGS sequence"/>
</dbReference>
<dbReference type="PROSITE" id="PS50977">
    <property type="entry name" value="HTH_TETR_2"/>
    <property type="match status" value="1"/>
</dbReference>
<dbReference type="Pfam" id="PF21597">
    <property type="entry name" value="TetR_C_43"/>
    <property type="match status" value="1"/>
</dbReference>
<dbReference type="RefSeq" id="WP_098406086.1">
    <property type="nucleotide sequence ID" value="NZ_PDJE01000001.1"/>
</dbReference>
<evidence type="ECO:0000259" key="5">
    <source>
        <dbReference type="PROSITE" id="PS50977"/>
    </source>
</evidence>
<accession>A0A2A9DU72</accession>
<evidence type="ECO:0000313" key="6">
    <source>
        <dbReference type="EMBL" id="PFG29522.1"/>
    </source>
</evidence>
<dbReference type="Pfam" id="PF00440">
    <property type="entry name" value="TetR_N"/>
    <property type="match status" value="1"/>
</dbReference>
<feature type="domain" description="HTH tetR-type" evidence="5">
    <location>
        <begin position="12"/>
        <end position="71"/>
    </location>
</feature>
<dbReference type="SUPFAM" id="SSF48498">
    <property type="entry name" value="Tetracyclin repressor-like, C-terminal domain"/>
    <property type="match status" value="1"/>
</dbReference>
<comment type="caution">
    <text evidence="6">The sequence shown here is derived from an EMBL/GenBank/DDBJ whole genome shotgun (WGS) entry which is preliminary data.</text>
</comment>
<evidence type="ECO:0000256" key="1">
    <source>
        <dbReference type="ARBA" id="ARBA00023015"/>
    </source>
</evidence>
<keyword evidence="3" id="KW-0804">Transcription</keyword>
<proteinExistence type="predicted"/>
<dbReference type="GO" id="GO:0000976">
    <property type="term" value="F:transcription cis-regulatory region binding"/>
    <property type="evidence" value="ECO:0007669"/>
    <property type="project" value="TreeGrafter"/>
</dbReference>
<dbReference type="SUPFAM" id="SSF46689">
    <property type="entry name" value="Homeodomain-like"/>
    <property type="match status" value="1"/>
</dbReference>
<evidence type="ECO:0000256" key="2">
    <source>
        <dbReference type="ARBA" id="ARBA00023125"/>
    </source>
</evidence>
<sequence>MSAQRALRSDAKRNVEALVESARTHFAESGVDAPARAIADTAGVGVGTLYRHFPQRSDLVIAVFQHEVDACAGAAPELAATLPPADALVAWLRRYTDFLGTKKGLGKALHSGDPAFEALPEYFLANLRPALESLLVAAEAAGEIRSGVNAKDFLYAIANLSVPVVDDASGGGNDMVGLLIDGLRHTARS</sequence>
<dbReference type="EMBL" id="PDJE01000001">
    <property type="protein sequence ID" value="PFG29522.1"/>
    <property type="molecule type" value="Genomic_DNA"/>
</dbReference>
<protein>
    <submittedName>
        <fullName evidence="6">TetR family transcriptional regulator</fullName>
    </submittedName>
</protein>
<dbReference type="PANTHER" id="PTHR30055">
    <property type="entry name" value="HTH-TYPE TRANSCRIPTIONAL REGULATOR RUTR"/>
    <property type="match status" value="1"/>
</dbReference>
<organism evidence="6 7">
    <name type="scientific">Paramicrobacterium agarici</name>
    <dbReference type="NCBI Taxonomy" id="630514"/>
    <lineage>
        <taxon>Bacteria</taxon>
        <taxon>Bacillati</taxon>
        <taxon>Actinomycetota</taxon>
        <taxon>Actinomycetes</taxon>
        <taxon>Micrococcales</taxon>
        <taxon>Microbacteriaceae</taxon>
        <taxon>Paramicrobacterium</taxon>
    </lineage>
</organism>
<dbReference type="InterPro" id="IPR009057">
    <property type="entry name" value="Homeodomain-like_sf"/>
</dbReference>
<dbReference type="Gene3D" id="1.10.357.10">
    <property type="entry name" value="Tetracycline Repressor, domain 2"/>
    <property type="match status" value="1"/>
</dbReference>
<dbReference type="InterPro" id="IPR001647">
    <property type="entry name" value="HTH_TetR"/>
</dbReference>
<name>A0A2A9DU72_9MICO</name>
<dbReference type="GO" id="GO:0003700">
    <property type="term" value="F:DNA-binding transcription factor activity"/>
    <property type="evidence" value="ECO:0007669"/>
    <property type="project" value="TreeGrafter"/>
</dbReference>